<gene>
    <name evidence="2" type="ORF">CYLTODRAFT_460369</name>
</gene>
<reference evidence="2 3" key="1">
    <citation type="journal article" date="2015" name="Fungal Genet. Biol.">
        <title>Evolution of novel wood decay mechanisms in Agaricales revealed by the genome sequences of Fistulina hepatica and Cylindrobasidium torrendii.</title>
        <authorList>
            <person name="Floudas D."/>
            <person name="Held B.W."/>
            <person name="Riley R."/>
            <person name="Nagy L.G."/>
            <person name="Koehler G."/>
            <person name="Ransdell A.S."/>
            <person name="Younus H."/>
            <person name="Chow J."/>
            <person name="Chiniquy J."/>
            <person name="Lipzen A."/>
            <person name="Tritt A."/>
            <person name="Sun H."/>
            <person name="Haridas S."/>
            <person name="LaButti K."/>
            <person name="Ohm R.A."/>
            <person name="Kues U."/>
            <person name="Blanchette R.A."/>
            <person name="Grigoriev I.V."/>
            <person name="Minto R.E."/>
            <person name="Hibbett D.S."/>
        </authorList>
    </citation>
    <scope>NUCLEOTIDE SEQUENCE [LARGE SCALE GENOMIC DNA]</scope>
    <source>
        <strain evidence="2 3">FP15055 ss-10</strain>
    </source>
</reference>
<sequence>MLCAPLDFASTGPVRPQGIPSTHPLARVASDFSGAYYTGKAYRSAQATQYFKALCRIHLDLTWQMNRRTSASRHLERLYARFEDWIWPLVEWGVLYRAAIFENGIWRLRTPEEVDMSPRMRPRPRPVSVHSSTSSADRMSVDAALRPPSPGALSAMDSVDAIDWATIDRTRVKDEPVSPSIGQHIKLEPVTPSRVKLEP</sequence>
<feature type="compositionally biased region" description="Low complexity" evidence="1">
    <location>
        <begin position="126"/>
        <end position="135"/>
    </location>
</feature>
<organism evidence="2 3">
    <name type="scientific">Cylindrobasidium torrendii FP15055 ss-10</name>
    <dbReference type="NCBI Taxonomy" id="1314674"/>
    <lineage>
        <taxon>Eukaryota</taxon>
        <taxon>Fungi</taxon>
        <taxon>Dikarya</taxon>
        <taxon>Basidiomycota</taxon>
        <taxon>Agaricomycotina</taxon>
        <taxon>Agaricomycetes</taxon>
        <taxon>Agaricomycetidae</taxon>
        <taxon>Agaricales</taxon>
        <taxon>Marasmiineae</taxon>
        <taxon>Physalacriaceae</taxon>
        <taxon>Cylindrobasidium</taxon>
    </lineage>
</organism>
<protein>
    <submittedName>
        <fullName evidence="2">Uncharacterized protein</fullName>
    </submittedName>
</protein>
<feature type="non-terminal residue" evidence="2">
    <location>
        <position position="199"/>
    </location>
</feature>
<accession>A0A0D7AR59</accession>
<proteinExistence type="predicted"/>
<dbReference type="AlphaFoldDB" id="A0A0D7AR59"/>
<name>A0A0D7AR59_9AGAR</name>
<evidence type="ECO:0000256" key="1">
    <source>
        <dbReference type="SAM" id="MobiDB-lite"/>
    </source>
</evidence>
<keyword evidence="3" id="KW-1185">Reference proteome</keyword>
<feature type="region of interest" description="Disordered" evidence="1">
    <location>
        <begin position="175"/>
        <end position="199"/>
    </location>
</feature>
<dbReference type="EMBL" id="KN881213">
    <property type="protein sequence ID" value="KIY60838.1"/>
    <property type="molecule type" value="Genomic_DNA"/>
</dbReference>
<feature type="region of interest" description="Disordered" evidence="1">
    <location>
        <begin position="116"/>
        <end position="140"/>
    </location>
</feature>
<dbReference type="Proteomes" id="UP000054007">
    <property type="component" value="Unassembled WGS sequence"/>
</dbReference>
<evidence type="ECO:0000313" key="2">
    <source>
        <dbReference type="EMBL" id="KIY60838.1"/>
    </source>
</evidence>
<evidence type="ECO:0000313" key="3">
    <source>
        <dbReference type="Proteomes" id="UP000054007"/>
    </source>
</evidence>